<evidence type="ECO:0000256" key="2">
    <source>
        <dbReference type="ARBA" id="ARBA00022692"/>
    </source>
</evidence>
<feature type="transmembrane region" description="Helical" evidence="7">
    <location>
        <begin position="132"/>
        <end position="165"/>
    </location>
</feature>
<comment type="subcellular location">
    <subcellularLocation>
        <location evidence="1">Membrane</location>
        <topology evidence="1">Multi-pass membrane protein</topology>
    </subcellularLocation>
</comment>
<evidence type="ECO:0000256" key="6">
    <source>
        <dbReference type="SAM" id="MobiDB-lite"/>
    </source>
</evidence>
<feature type="transmembrane region" description="Helical" evidence="7">
    <location>
        <begin position="97"/>
        <end position="120"/>
    </location>
</feature>
<evidence type="ECO:0000256" key="5">
    <source>
        <dbReference type="ARBA" id="ARBA00038359"/>
    </source>
</evidence>
<evidence type="ECO:0000313" key="10">
    <source>
        <dbReference type="Proteomes" id="UP000799291"/>
    </source>
</evidence>
<feature type="compositionally biased region" description="Polar residues" evidence="6">
    <location>
        <begin position="314"/>
        <end position="323"/>
    </location>
</feature>
<protein>
    <recommendedName>
        <fullName evidence="8">Rhodopsin domain-containing protein</fullName>
    </recommendedName>
</protein>
<dbReference type="PANTHER" id="PTHR33048">
    <property type="entry name" value="PTH11-LIKE INTEGRAL MEMBRANE PROTEIN (AFU_ORTHOLOGUE AFUA_5G11245)"/>
    <property type="match status" value="1"/>
</dbReference>
<dbReference type="InterPro" id="IPR052337">
    <property type="entry name" value="SAT4-like"/>
</dbReference>
<evidence type="ECO:0000256" key="4">
    <source>
        <dbReference type="ARBA" id="ARBA00023136"/>
    </source>
</evidence>
<dbReference type="Pfam" id="PF20684">
    <property type="entry name" value="Fung_rhodopsin"/>
    <property type="match status" value="1"/>
</dbReference>
<dbReference type="AlphaFoldDB" id="A0A6G1JDV4"/>
<accession>A0A6G1JDV4</accession>
<evidence type="ECO:0000256" key="7">
    <source>
        <dbReference type="SAM" id="Phobius"/>
    </source>
</evidence>
<feature type="compositionally biased region" description="Polar residues" evidence="6">
    <location>
        <begin position="285"/>
        <end position="296"/>
    </location>
</feature>
<evidence type="ECO:0000256" key="1">
    <source>
        <dbReference type="ARBA" id="ARBA00004141"/>
    </source>
</evidence>
<evidence type="ECO:0000256" key="3">
    <source>
        <dbReference type="ARBA" id="ARBA00022989"/>
    </source>
</evidence>
<gene>
    <name evidence="9" type="ORF">K458DRAFT_384896</name>
</gene>
<comment type="similarity">
    <text evidence="5">Belongs to the SAT4 family.</text>
</comment>
<reference evidence="9" key="1">
    <citation type="journal article" date="2020" name="Stud. Mycol.">
        <title>101 Dothideomycetes genomes: a test case for predicting lifestyles and emergence of pathogens.</title>
        <authorList>
            <person name="Haridas S."/>
            <person name="Albert R."/>
            <person name="Binder M."/>
            <person name="Bloem J."/>
            <person name="Labutti K."/>
            <person name="Salamov A."/>
            <person name="Andreopoulos B."/>
            <person name="Baker S."/>
            <person name="Barry K."/>
            <person name="Bills G."/>
            <person name="Bluhm B."/>
            <person name="Cannon C."/>
            <person name="Castanera R."/>
            <person name="Culley D."/>
            <person name="Daum C."/>
            <person name="Ezra D."/>
            <person name="Gonzalez J."/>
            <person name="Henrissat B."/>
            <person name="Kuo A."/>
            <person name="Liang C."/>
            <person name="Lipzen A."/>
            <person name="Lutzoni F."/>
            <person name="Magnuson J."/>
            <person name="Mondo S."/>
            <person name="Nolan M."/>
            <person name="Ohm R."/>
            <person name="Pangilinan J."/>
            <person name="Park H.-J."/>
            <person name="Ramirez L."/>
            <person name="Alfaro M."/>
            <person name="Sun H."/>
            <person name="Tritt A."/>
            <person name="Yoshinaga Y."/>
            <person name="Zwiers L.-H."/>
            <person name="Turgeon B."/>
            <person name="Goodwin S."/>
            <person name="Spatafora J."/>
            <person name="Crous P."/>
            <person name="Grigoriev I."/>
        </authorList>
    </citation>
    <scope>NUCLEOTIDE SEQUENCE</scope>
    <source>
        <strain evidence="9">CBS 122367</strain>
    </source>
</reference>
<dbReference type="Proteomes" id="UP000799291">
    <property type="component" value="Unassembled WGS sequence"/>
</dbReference>
<feature type="transmembrane region" description="Helical" evidence="7">
    <location>
        <begin position="54"/>
        <end position="77"/>
    </location>
</feature>
<dbReference type="InterPro" id="IPR049326">
    <property type="entry name" value="Rhodopsin_dom_fungi"/>
</dbReference>
<dbReference type="GO" id="GO:0016020">
    <property type="term" value="C:membrane"/>
    <property type="evidence" value="ECO:0007669"/>
    <property type="project" value="UniProtKB-SubCell"/>
</dbReference>
<keyword evidence="4 7" id="KW-0472">Membrane</keyword>
<organism evidence="9 10">
    <name type="scientific">Lentithecium fluviatile CBS 122367</name>
    <dbReference type="NCBI Taxonomy" id="1168545"/>
    <lineage>
        <taxon>Eukaryota</taxon>
        <taxon>Fungi</taxon>
        <taxon>Dikarya</taxon>
        <taxon>Ascomycota</taxon>
        <taxon>Pezizomycotina</taxon>
        <taxon>Dothideomycetes</taxon>
        <taxon>Pleosporomycetidae</taxon>
        <taxon>Pleosporales</taxon>
        <taxon>Massarineae</taxon>
        <taxon>Lentitheciaceae</taxon>
        <taxon>Lentithecium</taxon>
    </lineage>
</organism>
<feature type="domain" description="Rhodopsin" evidence="8">
    <location>
        <begin position="38"/>
        <end position="277"/>
    </location>
</feature>
<feature type="transmembrane region" description="Helical" evidence="7">
    <location>
        <begin position="21"/>
        <end position="42"/>
    </location>
</feature>
<keyword evidence="3 7" id="KW-1133">Transmembrane helix</keyword>
<dbReference type="EMBL" id="MU005573">
    <property type="protein sequence ID" value="KAF2688722.1"/>
    <property type="molecule type" value="Genomic_DNA"/>
</dbReference>
<dbReference type="OrthoDB" id="444631at2759"/>
<name>A0A6G1JDV4_9PLEO</name>
<feature type="region of interest" description="Disordered" evidence="6">
    <location>
        <begin position="285"/>
        <end position="323"/>
    </location>
</feature>
<sequence>MEKIPPEQLAVLAKENEGSKVVGLVLTFTVLALICVLLRFFTRIKFTHILGCEDYFIALSMSFSIIVAVCQVEQVKWGNGKHVMFVDLDSAVKSLRYMYFSILAYCISLTLTKVSILLQYRRIFSVKEARLPIYIIMGICVAYGIETVFTGTFTCIPVDAFWNVMKKPSAKCINENALYYANAGLNVATDLLVAALPVRAIWRLQIVVKQKIALLVILTLGWFVCIVSVIRLTALITVARNPQDSTWYGAATAYWSAIEMNLAIVCASTPALKPLVVRIIPAFSSRQGSNGSSERSGATKESKLRRSFQHLGGKQSSSTMNSNDIEQNIVDTELGSITALPALKHQDSDLGHIHVTRDFEQQSNRRPSNSSSQRLVSSIQYVAFAK</sequence>
<keyword evidence="10" id="KW-1185">Reference proteome</keyword>
<evidence type="ECO:0000259" key="8">
    <source>
        <dbReference type="Pfam" id="PF20684"/>
    </source>
</evidence>
<evidence type="ECO:0000313" key="9">
    <source>
        <dbReference type="EMBL" id="KAF2688722.1"/>
    </source>
</evidence>
<feature type="transmembrane region" description="Helical" evidence="7">
    <location>
        <begin position="177"/>
        <end position="200"/>
    </location>
</feature>
<dbReference type="PANTHER" id="PTHR33048:SF47">
    <property type="entry name" value="INTEGRAL MEMBRANE PROTEIN-RELATED"/>
    <property type="match status" value="1"/>
</dbReference>
<keyword evidence="2 7" id="KW-0812">Transmembrane</keyword>
<feature type="transmembrane region" description="Helical" evidence="7">
    <location>
        <begin position="212"/>
        <end position="236"/>
    </location>
</feature>
<proteinExistence type="inferred from homology"/>